<reference evidence="3" key="1">
    <citation type="journal article" date="2006" name="Science">
        <title>Ancient noncoding elements conserved in the human genome.</title>
        <authorList>
            <person name="Venkatesh B."/>
            <person name="Kirkness E.F."/>
            <person name="Loh Y.H."/>
            <person name="Halpern A.L."/>
            <person name="Lee A.P."/>
            <person name="Johnson J."/>
            <person name="Dandona N."/>
            <person name="Viswanathan L.D."/>
            <person name="Tay A."/>
            <person name="Venter J.C."/>
            <person name="Strausberg R.L."/>
            <person name="Brenner S."/>
        </authorList>
    </citation>
    <scope>NUCLEOTIDE SEQUENCE [LARGE SCALE GENOMIC DNA]</scope>
</reference>
<proteinExistence type="predicted"/>
<reference evidence="3" key="2">
    <citation type="journal article" date="2007" name="PLoS Biol.">
        <title>Survey sequencing and comparative analysis of the elephant shark (Callorhinchus milii) genome.</title>
        <authorList>
            <person name="Venkatesh B."/>
            <person name="Kirkness E.F."/>
            <person name="Loh Y.H."/>
            <person name="Halpern A.L."/>
            <person name="Lee A.P."/>
            <person name="Johnson J."/>
            <person name="Dandona N."/>
            <person name="Viswanathan L.D."/>
            <person name="Tay A."/>
            <person name="Venter J.C."/>
            <person name="Strausberg R.L."/>
            <person name="Brenner S."/>
        </authorList>
    </citation>
    <scope>NUCLEOTIDE SEQUENCE [LARGE SCALE GENOMIC DNA]</scope>
</reference>
<dbReference type="PANTHER" id="PTHR47225:SF1">
    <property type="entry name" value="EF-HAND CALCIUM-BINDING DOMAIN-CONTAINING PROTEIN 12"/>
    <property type="match status" value="1"/>
</dbReference>
<name>A0A4W3K1N6_CALMI</name>
<organism evidence="2 3">
    <name type="scientific">Callorhinchus milii</name>
    <name type="common">Ghost shark</name>
    <dbReference type="NCBI Taxonomy" id="7868"/>
    <lineage>
        <taxon>Eukaryota</taxon>
        <taxon>Metazoa</taxon>
        <taxon>Chordata</taxon>
        <taxon>Craniata</taxon>
        <taxon>Vertebrata</taxon>
        <taxon>Chondrichthyes</taxon>
        <taxon>Holocephali</taxon>
        <taxon>Chimaeriformes</taxon>
        <taxon>Callorhinchidae</taxon>
        <taxon>Callorhinchus</taxon>
    </lineage>
</organism>
<dbReference type="InterPro" id="IPR011992">
    <property type="entry name" value="EF-hand-dom_pair"/>
</dbReference>
<reference evidence="3" key="3">
    <citation type="journal article" date="2014" name="Nature">
        <title>Elephant shark genome provides unique insights into gnathostome evolution.</title>
        <authorList>
            <consortium name="International Elephant Shark Genome Sequencing Consortium"/>
            <person name="Venkatesh B."/>
            <person name="Lee A.P."/>
            <person name="Ravi V."/>
            <person name="Maurya A.K."/>
            <person name="Lian M.M."/>
            <person name="Swann J.B."/>
            <person name="Ohta Y."/>
            <person name="Flajnik M.F."/>
            <person name="Sutoh Y."/>
            <person name="Kasahara M."/>
            <person name="Hoon S."/>
            <person name="Gangu V."/>
            <person name="Roy S.W."/>
            <person name="Irimia M."/>
            <person name="Korzh V."/>
            <person name="Kondrychyn I."/>
            <person name="Lim Z.W."/>
            <person name="Tay B.H."/>
            <person name="Tohari S."/>
            <person name="Kong K.W."/>
            <person name="Ho S."/>
            <person name="Lorente-Galdos B."/>
            <person name="Quilez J."/>
            <person name="Marques-Bonet T."/>
            <person name="Raney B.J."/>
            <person name="Ingham P.W."/>
            <person name="Tay A."/>
            <person name="Hillier L.W."/>
            <person name="Minx P."/>
            <person name="Boehm T."/>
            <person name="Wilson R.K."/>
            <person name="Brenner S."/>
            <person name="Warren W.C."/>
        </authorList>
    </citation>
    <scope>NUCLEOTIDE SEQUENCE [LARGE SCALE GENOMIC DNA]</scope>
</reference>
<dbReference type="AlphaFoldDB" id="A0A4W3K1N6"/>
<protein>
    <submittedName>
        <fullName evidence="2">Uncharacterized protein</fullName>
    </submittedName>
</protein>
<dbReference type="OMA" id="RVIAHCF"/>
<feature type="compositionally biased region" description="Basic and acidic residues" evidence="1">
    <location>
        <begin position="498"/>
        <end position="507"/>
    </location>
</feature>
<gene>
    <name evidence="2" type="primary">LOC103176813</name>
</gene>
<sequence>MAYFQMEGQELTITQQLERYKQRDLHKTQYFRMAQKCFGPAKLRVRRFNAAPLNSASTRSIHIKTIQKAMKQQIEKGEKELLEVESQEREDEYTKWMRERKKMRRDLTSIEALKYWLENKMSLTEIETYVLERILEQEERRRAERAKLASAMMDVEPQRRAKVSITTPLILRPSPKAIMLLQQHLNKNRLRLLDFFKITDKEKRWKLSKSNLQDVIMKAHIPISDLELDDMVDTLGKAGDILYKDLAHGQKTWKKEVRQEVRNQLYQSDRGFPSIILTTSYLTLISNRCPEKPCTAVPYINTSIEPYPLVKLSNNLQVPPIDLSERRPFTAEELRLFQQWKLGSDKLLKENKEYQEKVQICQFKTGIDQAVACHSLLSSLKGPDGEATNEFRQRCLTEYYRLQQVLKEYNILLTEGLLERAVLHPGDKTLPGVGKKYRLRQPGTNLFNIKEINDWFTARERTLMDQLDQAEMETEIEIDKDVSEEQKKTLLSEQDDTDTQKEEEQTKIGKQVTKIGKQVTKKGKQNTETKQIESKVKPK</sequence>
<dbReference type="Ensembl" id="ENSCMIT00000050001.1">
    <property type="protein sequence ID" value="ENSCMIP00000049322.1"/>
    <property type="gene ID" value="ENSCMIG00000020095.1"/>
</dbReference>
<evidence type="ECO:0000256" key="1">
    <source>
        <dbReference type="SAM" id="MobiDB-lite"/>
    </source>
</evidence>
<evidence type="ECO:0000313" key="3">
    <source>
        <dbReference type="Proteomes" id="UP000314986"/>
    </source>
</evidence>
<accession>A0A4W3K1N6</accession>
<dbReference type="InterPro" id="IPR042847">
    <property type="entry name" value="EFC12"/>
</dbReference>
<evidence type="ECO:0000313" key="2">
    <source>
        <dbReference type="Ensembl" id="ENSCMIP00000049322.1"/>
    </source>
</evidence>
<dbReference type="GeneTree" id="ENSGT00940000175089"/>
<keyword evidence="3" id="KW-1185">Reference proteome</keyword>
<dbReference type="PANTHER" id="PTHR47225">
    <property type="entry name" value="EF-HAND CALCIUM-BINDING DOMAIN-CONTAINING PROTEIN 12"/>
    <property type="match status" value="1"/>
</dbReference>
<dbReference type="Proteomes" id="UP000314986">
    <property type="component" value="Unassembled WGS sequence"/>
</dbReference>
<dbReference type="SUPFAM" id="SSF47473">
    <property type="entry name" value="EF-hand"/>
    <property type="match status" value="1"/>
</dbReference>
<feature type="compositionally biased region" description="Basic and acidic residues" evidence="1">
    <location>
        <begin position="525"/>
        <end position="539"/>
    </location>
</feature>
<feature type="compositionally biased region" description="Basic and acidic residues" evidence="1">
    <location>
        <begin position="477"/>
        <end position="490"/>
    </location>
</feature>
<dbReference type="InParanoid" id="A0A4W3K1N6"/>
<reference evidence="2" key="5">
    <citation type="submission" date="2025-09" db="UniProtKB">
        <authorList>
            <consortium name="Ensembl"/>
        </authorList>
    </citation>
    <scope>IDENTIFICATION</scope>
</reference>
<feature type="region of interest" description="Disordered" evidence="1">
    <location>
        <begin position="476"/>
        <end position="539"/>
    </location>
</feature>
<reference evidence="2" key="4">
    <citation type="submission" date="2025-08" db="UniProtKB">
        <authorList>
            <consortium name="Ensembl"/>
        </authorList>
    </citation>
    <scope>IDENTIFICATION</scope>
</reference>